<comment type="caution">
    <text evidence="1">The sequence shown here is derived from an EMBL/GenBank/DDBJ whole genome shotgun (WGS) entry which is preliminary data.</text>
</comment>
<accession>A0A314ZFD6</accession>
<reference evidence="1 2" key="1">
    <citation type="submission" date="2018-02" db="EMBL/GenBank/DDBJ databases">
        <title>Draft genome of wild Prunus yedoensis var. nudiflora.</title>
        <authorList>
            <person name="Baek S."/>
            <person name="Kim J.-H."/>
            <person name="Choi K."/>
            <person name="Kim G.-B."/>
            <person name="Cho A."/>
            <person name="Jang H."/>
            <person name="Shin C.-H."/>
            <person name="Yu H.-J."/>
            <person name="Mun J.-H."/>
        </authorList>
    </citation>
    <scope>NUCLEOTIDE SEQUENCE [LARGE SCALE GENOMIC DNA]</scope>
    <source>
        <strain evidence="2">cv. Jeju island</strain>
        <tissue evidence="1">Leaf</tissue>
    </source>
</reference>
<proteinExistence type="predicted"/>
<evidence type="ECO:0000313" key="1">
    <source>
        <dbReference type="EMBL" id="PQQ17310.1"/>
    </source>
</evidence>
<evidence type="ECO:0000313" key="2">
    <source>
        <dbReference type="Proteomes" id="UP000250321"/>
    </source>
</evidence>
<dbReference type="Proteomes" id="UP000250321">
    <property type="component" value="Unassembled WGS sequence"/>
</dbReference>
<organism evidence="1 2">
    <name type="scientific">Prunus yedoensis var. nudiflora</name>
    <dbReference type="NCBI Taxonomy" id="2094558"/>
    <lineage>
        <taxon>Eukaryota</taxon>
        <taxon>Viridiplantae</taxon>
        <taxon>Streptophyta</taxon>
        <taxon>Embryophyta</taxon>
        <taxon>Tracheophyta</taxon>
        <taxon>Spermatophyta</taxon>
        <taxon>Magnoliopsida</taxon>
        <taxon>eudicotyledons</taxon>
        <taxon>Gunneridae</taxon>
        <taxon>Pentapetalae</taxon>
        <taxon>rosids</taxon>
        <taxon>fabids</taxon>
        <taxon>Rosales</taxon>
        <taxon>Rosaceae</taxon>
        <taxon>Amygdaloideae</taxon>
        <taxon>Amygdaleae</taxon>
        <taxon>Prunus</taxon>
    </lineage>
</organism>
<keyword evidence="2" id="KW-1185">Reference proteome</keyword>
<dbReference type="AlphaFoldDB" id="A0A314ZFD6"/>
<gene>
    <name evidence="1" type="ORF">Pyn_08778</name>
</gene>
<dbReference type="EMBL" id="PJQY01000156">
    <property type="protein sequence ID" value="PQQ17310.1"/>
    <property type="molecule type" value="Genomic_DNA"/>
</dbReference>
<protein>
    <submittedName>
        <fullName evidence="1">Uncharacterized protein</fullName>
    </submittedName>
</protein>
<sequence>MTSFPPVHDYEKMHVVILTYELTPKTEAVKREVKLVATRFFDCDTLRSHNPKSHQALQAHVIGCFAL</sequence>
<name>A0A314ZFD6_PRUYE</name>